<dbReference type="RefSeq" id="XP_066715626.1">
    <property type="nucleotide sequence ID" value="XM_066858684.1"/>
</dbReference>
<sequence>MSCPLTSNDSGEAIDHLLATGILSTSDPGIVADGLGDASHHESTSAPGVLCISPKTPSNGLEDGPPKKQPPMFWKAFGFALKQKFTISGSLYDDERALFLAEPNEAGIPDGAPCPQEATNYELFATADTMQTLNRLTFSRRGDSYFEFMGSYLRQVGTDNADEVAAARGSLEHTKAEKDRMWAQCCQEFANLTAGTPPSSGTHTPSFISFLTEHPAYNSAWNNERDAAKRYYNARAPKMSSLSQQLELLRLAAMHGEPQKGPMSCNGIASSPNAPAYDGPYDIPLAGIWDHHWADLGHPLLDQAAPNKSLTVEQKDFINSLTATVTFLQQRAAYAVNTGLWGVVGNPRNYY</sequence>
<keyword evidence="3" id="KW-1185">Reference proteome</keyword>
<organism evidence="2 3">
    <name type="scientific">Apiospora phragmitis</name>
    <dbReference type="NCBI Taxonomy" id="2905665"/>
    <lineage>
        <taxon>Eukaryota</taxon>
        <taxon>Fungi</taxon>
        <taxon>Dikarya</taxon>
        <taxon>Ascomycota</taxon>
        <taxon>Pezizomycotina</taxon>
        <taxon>Sordariomycetes</taxon>
        <taxon>Xylariomycetidae</taxon>
        <taxon>Amphisphaeriales</taxon>
        <taxon>Apiosporaceae</taxon>
        <taxon>Apiospora</taxon>
    </lineage>
</organism>
<dbReference type="GeneID" id="92091747"/>
<feature type="region of interest" description="Disordered" evidence="1">
    <location>
        <begin position="33"/>
        <end position="67"/>
    </location>
</feature>
<protein>
    <submittedName>
        <fullName evidence="2">Uncharacterized protein</fullName>
    </submittedName>
</protein>
<proteinExistence type="predicted"/>
<dbReference type="EMBL" id="JAQQWL010000007">
    <property type="protein sequence ID" value="KAK8064637.1"/>
    <property type="molecule type" value="Genomic_DNA"/>
</dbReference>
<evidence type="ECO:0000313" key="2">
    <source>
        <dbReference type="EMBL" id="KAK8064637.1"/>
    </source>
</evidence>
<reference evidence="2 3" key="1">
    <citation type="submission" date="2023-01" db="EMBL/GenBank/DDBJ databases">
        <title>Analysis of 21 Apiospora genomes using comparative genomics revels a genus with tremendous synthesis potential of carbohydrate active enzymes and secondary metabolites.</title>
        <authorList>
            <person name="Sorensen T."/>
        </authorList>
    </citation>
    <scope>NUCLEOTIDE SEQUENCE [LARGE SCALE GENOMIC DNA]</scope>
    <source>
        <strain evidence="2 3">CBS 135458</strain>
    </source>
</reference>
<comment type="caution">
    <text evidence="2">The sequence shown here is derived from an EMBL/GenBank/DDBJ whole genome shotgun (WGS) entry which is preliminary data.</text>
</comment>
<evidence type="ECO:0000256" key="1">
    <source>
        <dbReference type="SAM" id="MobiDB-lite"/>
    </source>
</evidence>
<dbReference type="Proteomes" id="UP001480595">
    <property type="component" value="Unassembled WGS sequence"/>
</dbReference>
<evidence type="ECO:0000313" key="3">
    <source>
        <dbReference type="Proteomes" id="UP001480595"/>
    </source>
</evidence>
<name>A0ABR1V0C1_9PEZI</name>
<gene>
    <name evidence="2" type="ORF">PG994_007275</name>
</gene>
<accession>A0ABR1V0C1</accession>